<dbReference type="CDD" id="cd04370">
    <property type="entry name" value="BAH"/>
    <property type="match status" value="1"/>
</dbReference>
<dbReference type="PANTHER" id="PTHR46364">
    <property type="entry name" value="OS08G0421900 PROTEIN"/>
    <property type="match status" value="1"/>
</dbReference>
<feature type="non-terminal residue" evidence="2">
    <location>
        <position position="189"/>
    </location>
</feature>
<organism evidence="2 3">
    <name type="scientific">Ichthyophthirius multifiliis</name>
    <name type="common">White spot disease agent</name>
    <name type="synonym">Ich</name>
    <dbReference type="NCBI Taxonomy" id="5932"/>
    <lineage>
        <taxon>Eukaryota</taxon>
        <taxon>Sar</taxon>
        <taxon>Alveolata</taxon>
        <taxon>Ciliophora</taxon>
        <taxon>Intramacronucleata</taxon>
        <taxon>Oligohymenophorea</taxon>
        <taxon>Hymenostomatida</taxon>
        <taxon>Ophryoglenina</taxon>
        <taxon>Ichthyophthirius</taxon>
    </lineage>
</organism>
<dbReference type="EMBL" id="GL984357">
    <property type="protein sequence ID" value="EGR27488.1"/>
    <property type="molecule type" value="Genomic_DNA"/>
</dbReference>
<reference evidence="2 3" key="1">
    <citation type="submission" date="2011-07" db="EMBL/GenBank/DDBJ databases">
        <authorList>
            <person name="Coyne R."/>
            <person name="Brami D."/>
            <person name="Johnson J."/>
            <person name="Hostetler J."/>
            <person name="Hannick L."/>
            <person name="Clark T."/>
            <person name="Cassidy-Hanley D."/>
            <person name="Inman J."/>
        </authorList>
    </citation>
    <scope>NUCLEOTIDE SEQUENCE [LARGE SCALE GENOMIC DNA]</scope>
    <source>
        <strain evidence="2 3">G5</strain>
    </source>
</reference>
<dbReference type="GO" id="GO:0003682">
    <property type="term" value="F:chromatin binding"/>
    <property type="evidence" value="ECO:0007669"/>
    <property type="project" value="InterPro"/>
</dbReference>
<feature type="domain" description="BAH" evidence="1">
    <location>
        <begin position="29"/>
        <end position="150"/>
    </location>
</feature>
<dbReference type="Pfam" id="PF01426">
    <property type="entry name" value="BAH"/>
    <property type="match status" value="1"/>
</dbReference>
<dbReference type="OrthoDB" id="283158at2759"/>
<dbReference type="AlphaFoldDB" id="G0R4X8"/>
<dbReference type="Proteomes" id="UP000008983">
    <property type="component" value="Unassembled WGS sequence"/>
</dbReference>
<dbReference type="InterPro" id="IPR001025">
    <property type="entry name" value="BAH_dom"/>
</dbReference>
<name>G0R4X8_ICHMU</name>
<evidence type="ECO:0000313" key="3">
    <source>
        <dbReference type="Proteomes" id="UP000008983"/>
    </source>
</evidence>
<dbReference type="InParanoid" id="G0R4X8"/>
<dbReference type="eggNOG" id="KOG1886">
    <property type="taxonomic scope" value="Eukaryota"/>
</dbReference>
<dbReference type="InterPro" id="IPR043151">
    <property type="entry name" value="BAH_sf"/>
</dbReference>
<dbReference type="STRING" id="857967.G0R4X8"/>
<accession>G0R4X8</accession>
<dbReference type="SMART" id="SM00439">
    <property type="entry name" value="BAH"/>
    <property type="match status" value="1"/>
</dbReference>
<gene>
    <name evidence="2" type="ORF">IMG5_195350</name>
</gene>
<keyword evidence="3" id="KW-1185">Reference proteome</keyword>
<dbReference type="RefSeq" id="XP_004024398.1">
    <property type="nucleotide sequence ID" value="XM_004024349.1"/>
</dbReference>
<dbReference type="Gene3D" id="2.30.30.490">
    <property type="match status" value="1"/>
</dbReference>
<proteinExistence type="predicted"/>
<dbReference type="PROSITE" id="PS51038">
    <property type="entry name" value="BAH"/>
    <property type="match status" value="1"/>
</dbReference>
<evidence type="ECO:0000313" key="2">
    <source>
        <dbReference type="EMBL" id="EGR27488.1"/>
    </source>
</evidence>
<dbReference type="GeneID" id="14903547"/>
<sequence>MNRILKKTILTTLQANIQLKMNCQNQLIYIYEIGQLVLIKNADDINNDLVAQLKKIISIENEGKYTTLIQIKWYYKKDELHKKFNNILNCISLNEIFETDHYDYTYVDCINGLCKIYSFEEYDKLKNISQNTFFTRAKYYTAKKNQILLMKNGKLDVFVKNLQILIYCIFNAKNVKYGFIHFVLVQKKI</sequence>
<evidence type="ECO:0000259" key="1">
    <source>
        <dbReference type="PROSITE" id="PS51038"/>
    </source>
</evidence>
<protein>
    <recommendedName>
        <fullName evidence="1">BAH domain-containing protein</fullName>
    </recommendedName>
</protein>